<feature type="signal peptide" evidence="1">
    <location>
        <begin position="1"/>
        <end position="18"/>
    </location>
</feature>
<evidence type="ECO:0000259" key="3">
    <source>
        <dbReference type="Pfam" id="PF17678"/>
    </source>
</evidence>
<sequence length="764" mass="83466">MRSITLLSLLMTVISAQSEDLTQYVLTDMGEIAGGNKFPGVTQPFGMVKLGPDLYTGGDSYSGYQPTGNFTGFSMMHESGTGGAPKYGVVSQMPVLGTIANPLLDLNDTRASPDVTSVGYYKSVLGSGITVELGATSRAGIYQYTFPTGEQANVVVDVSHVLSSYRGNGWEQHFSGGNITISADGHYEGFGVYNNGWNIAPNWKIFFCGYFESPATDIKTFVGTSLDGSTLAEYGSTASVNSTTRLGAVFQFDTTSVISRVGISWISSSQACSNVQSQIPSGTSLSTVSETTKDVWNTEVLSKVTTTETNTTNLQLLYSSLYGMHLIPSNRTGENPGWESTEPYYDDIFTLWDLFRCTTALFHILQPITYEEYIRSLIDVFRHDGYMPDARSSNFNGKTQVGSNADNVLADAYVKGVRGAINWDDGYAAMVKDAEVTPPLNHDPWDGTGSTQHGRGALPDWLEYGYITTAFPRSVSRAVEYSVNDFSLYQVASGLGNTEDAAKYLNRSHNWRNHWDPSATSLGFSGFMVPINETGLMEQDPLECGGCYWAEAYYEGMPWEYSFNAHHDINTLISLSDGPSTFVSRLDTMFLGGANPNGAAAFNKTIYNPANEPSFTTPYLYNFVGRQDLSVYHSRYAAKNYYKASPDGLPGNSDAGAMESWLLWSILGLYPITGQTTFLVGSPWFANTTISLGENKYLQVTTENGSEDSYYVQSLTVNGVAWDKAWVTWEDIFASGGSLHFIMGTEAKQWDTGAKPPSPASEIR</sequence>
<dbReference type="EMBL" id="JBFCZG010000007">
    <property type="protein sequence ID" value="KAL3419953.1"/>
    <property type="molecule type" value="Genomic_DNA"/>
</dbReference>
<evidence type="ECO:0000313" key="5">
    <source>
        <dbReference type="Proteomes" id="UP001629113"/>
    </source>
</evidence>
<dbReference type="NCBIfam" id="TIGR01180">
    <property type="entry name" value="aman2_put"/>
    <property type="match status" value="1"/>
</dbReference>
<dbReference type="Pfam" id="PF17678">
    <property type="entry name" value="Glyco_hydro_92N"/>
    <property type="match status" value="1"/>
</dbReference>
<dbReference type="Gene3D" id="3.30.2080.10">
    <property type="entry name" value="GH92 mannosidase domain"/>
    <property type="match status" value="1"/>
</dbReference>
<dbReference type="Proteomes" id="UP001629113">
    <property type="component" value="Unassembled WGS sequence"/>
</dbReference>
<keyword evidence="5" id="KW-1185">Reference proteome</keyword>
<feature type="chain" id="PRO_5046656466" evidence="1">
    <location>
        <begin position="19"/>
        <end position="764"/>
    </location>
</feature>
<keyword evidence="1" id="KW-0732">Signal</keyword>
<dbReference type="InterPro" id="IPR005887">
    <property type="entry name" value="GH92_a_mannosidase_put"/>
</dbReference>
<feature type="domain" description="Glycosyl hydrolase family 92" evidence="2">
    <location>
        <begin position="270"/>
        <end position="744"/>
    </location>
</feature>
<evidence type="ECO:0000256" key="1">
    <source>
        <dbReference type="SAM" id="SignalP"/>
    </source>
</evidence>
<dbReference type="Gene3D" id="1.20.1050.60">
    <property type="entry name" value="alpha-1,2-mannosidase"/>
    <property type="match status" value="1"/>
</dbReference>
<accession>A0ABR4P9F9</accession>
<proteinExistence type="predicted"/>
<dbReference type="InterPro" id="IPR050883">
    <property type="entry name" value="PNGase"/>
</dbReference>
<dbReference type="Gene3D" id="2.70.98.10">
    <property type="match status" value="1"/>
</dbReference>
<dbReference type="InterPro" id="IPR041371">
    <property type="entry name" value="GH92_N"/>
</dbReference>
<dbReference type="GO" id="GO:0016787">
    <property type="term" value="F:hydrolase activity"/>
    <property type="evidence" value="ECO:0007669"/>
    <property type="project" value="UniProtKB-KW"/>
</dbReference>
<dbReference type="Gene3D" id="1.20.1610.10">
    <property type="entry name" value="alpha-1,2-mannosidases domains"/>
    <property type="match status" value="1"/>
</dbReference>
<reference evidence="4 5" key="1">
    <citation type="submission" date="2024-06" db="EMBL/GenBank/DDBJ databases">
        <title>Complete genome of Phlyctema vagabunda strain 19-DSS-EL-015.</title>
        <authorList>
            <person name="Fiorenzani C."/>
        </authorList>
    </citation>
    <scope>NUCLEOTIDE SEQUENCE [LARGE SCALE GENOMIC DNA]</scope>
    <source>
        <strain evidence="4 5">19-DSS-EL-015</strain>
    </source>
</reference>
<dbReference type="InterPro" id="IPR014718">
    <property type="entry name" value="GH-type_carb-bd"/>
</dbReference>
<gene>
    <name evidence="4" type="ORF">PVAG01_08452</name>
</gene>
<dbReference type="PANTHER" id="PTHR12143:SF44">
    <property type="entry name" value="GLYCOSYL HYDROLASE FAMILY 92 DOMAIN-CONTAINING PROTEIN"/>
    <property type="match status" value="1"/>
</dbReference>
<keyword evidence="4" id="KW-0378">Hydrolase</keyword>
<dbReference type="PANTHER" id="PTHR12143">
    <property type="entry name" value="PEPTIDE N-GLYCANASE PNGASE -RELATED"/>
    <property type="match status" value="1"/>
</dbReference>
<dbReference type="Pfam" id="PF07971">
    <property type="entry name" value="Glyco_hydro_92"/>
    <property type="match status" value="1"/>
</dbReference>
<dbReference type="SUPFAM" id="SSF48208">
    <property type="entry name" value="Six-hairpin glycosidases"/>
    <property type="match status" value="1"/>
</dbReference>
<evidence type="ECO:0000313" key="4">
    <source>
        <dbReference type="EMBL" id="KAL3419953.1"/>
    </source>
</evidence>
<evidence type="ECO:0000259" key="2">
    <source>
        <dbReference type="Pfam" id="PF07971"/>
    </source>
</evidence>
<name>A0ABR4P9F9_9HELO</name>
<feature type="domain" description="Glycosyl hydrolase family 92 N-terminal" evidence="3">
    <location>
        <begin position="24"/>
        <end position="264"/>
    </location>
</feature>
<comment type="caution">
    <text evidence="4">The sequence shown here is derived from an EMBL/GenBank/DDBJ whole genome shotgun (WGS) entry which is preliminary data.</text>
</comment>
<protein>
    <submittedName>
        <fullName evidence="4">Glycosyl hydrolase family 92 protein</fullName>
    </submittedName>
</protein>
<organism evidence="4 5">
    <name type="scientific">Phlyctema vagabunda</name>
    <dbReference type="NCBI Taxonomy" id="108571"/>
    <lineage>
        <taxon>Eukaryota</taxon>
        <taxon>Fungi</taxon>
        <taxon>Dikarya</taxon>
        <taxon>Ascomycota</taxon>
        <taxon>Pezizomycotina</taxon>
        <taxon>Leotiomycetes</taxon>
        <taxon>Helotiales</taxon>
        <taxon>Dermateaceae</taxon>
        <taxon>Phlyctema</taxon>
    </lineage>
</organism>
<dbReference type="InterPro" id="IPR008928">
    <property type="entry name" value="6-hairpin_glycosidase_sf"/>
</dbReference>
<dbReference type="InterPro" id="IPR012939">
    <property type="entry name" value="Glyco_hydro_92"/>
</dbReference>